<dbReference type="Proteomes" id="UP000032266">
    <property type="component" value="Chromosome"/>
</dbReference>
<evidence type="ECO:0000313" key="3">
    <source>
        <dbReference type="Proteomes" id="UP000032266"/>
    </source>
</evidence>
<dbReference type="CDD" id="cd05344">
    <property type="entry name" value="BKR_like_SDR_like"/>
    <property type="match status" value="1"/>
</dbReference>
<dbReference type="AlphaFoldDB" id="A0A0C5VTF6"/>
<dbReference type="PRINTS" id="PR00081">
    <property type="entry name" value="GDHRDH"/>
</dbReference>
<dbReference type="Pfam" id="PF13561">
    <property type="entry name" value="adh_short_C2"/>
    <property type="match status" value="1"/>
</dbReference>
<dbReference type="HOGENOM" id="CLU_010194_1_2_6"/>
<dbReference type="SUPFAM" id="SSF51735">
    <property type="entry name" value="NAD(P)-binding Rossmann-fold domains"/>
    <property type="match status" value="1"/>
</dbReference>
<name>A0A0C5VTF6_9GAMM</name>
<keyword evidence="3" id="KW-1185">Reference proteome</keyword>
<dbReference type="KEGG" id="gsn:YC6258_01551"/>
<protein>
    <submittedName>
        <fullName evidence="2">Dehydrogenases with different specificities (Related to short-chain alcohol dehydrogenase)</fullName>
        <ecNumber evidence="2">1.1.1.100</ecNumber>
    </submittedName>
</protein>
<gene>
    <name evidence="2" type="ORF">YC6258_01551</name>
</gene>
<dbReference type="FunFam" id="3.40.50.720:FF:000084">
    <property type="entry name" value="Short-chain dehydrogenase reductase"/>
    <property type="match status" value="1"/>
</dbReference>
<dbReference type="RefSeq" id="WP_044616344.1">
    <property type="nucleotide sequence ID" value="NZ_CP007142.1"/>
</dbReference>
<reference evidence="2 3" key="1">
    <citation type="submission" date="2014-01" db="EMBL/GenBank/DDBJ databases">
        <title>Full genme sequencing of cellulolytic bacterium Gynuella sunshinyii YC6258T gen. nov., sp. nov.</title>
        <authorList>
            <person name="Khan H."/>
            <person name="Chung E.J."/>
            <person name="Chung Y.R."/>
        </authorList>
    </citation>
    <scope>NUCLEOTIDE SEQUENCE [LARGE SCALE GENOMIC DNA]</scope>
    <source>
        <strain evidence="2 3">YC6258</strain>
    </source>
</reference>
<dbReference type="PATRIC" id="fig|1445510.3.peg.1517"/>
<evidence type="ECO:0000313" key="2">
    <source>
        <dbReference type="EMBL" id="AJQ93599.1"/>
    </source>
</evidence>
<dbReference type="InterPro" id="IPR002347">
    <property type="entry name" value="SDR_fam"/>
</dbReference>
<dbReference type="GO" id="GO:0004316">
    <property type="term" value="F:3-oxoacyl-[acyl-carrier-protein] reductase (NADPH) activity"/>
    <property type="evidence" value="ECO:0007669"/>
    <property type="project" value="UniProtKB-EC"/>
</dbReference>
<proteinExistence type="inferred from homology"/>
<dbReference type="OrthoDB" id="9804774at2"/>
<accession>A0A0C5VTF6</accession>
<keyword evidence="2" id="KW-0560">Oxidoreductase</keyword>
<dbReference type="PANTHER" id="PTHR42879:SF6">
    <property type="entry name" value="NADPH-DEPENDENT REDUCTASE BACG"/>
    <property type="match status" value="1"/>
</dbReference>
<dbReference type="InterPro" id="IPR036291">
    <property type="entry name" value="NAD(P)-bd_dom_sf"/>
</dbReference>
<comment type="similarity">
    <text evidence="1">Belongs to the short-chain dehydrogenases/reductases (SDR) family.</text>
</comment>
<dbReference type="Gene3D" id="3.40.50.720">
    <property type="entry name" value="NAD(P)-binding Rossmann-like Domain"/>
    <property type="match status" value="1"/>
</dbReference>
<dbReference type="EC" id="1.1.1.100" evidence="2"/>
<sequence length="263" mass="28146">MDLQLKDKVIMVAAASQGMGYAIARQCALEGAKVSMASRDKMAIEAAAETIRAESGTEVRAYQFDARDGGSIERWVADTIVDLGPVNGLLVNAGGPPTGQFESFDDNDWQAAFELTLMSAVRLIRAVLPSMKQTGGGSILTLTSSSVKEPIDVLILSNVMRSGVTSLVKSLSQQLAGDKIRVNNIIPGLIDTQRVQGMDQAMADKLGISREERKAQVESTLPWGRYGRPEEFANAATFLLSEAASYITGASLTVDGGKMKTVW</sequence>
<dbReference type="InterPro" id="IPR050259">
    <property type="entry name" value="SDR"/>
</dbReference>
<evidence type="ECO:0000256" key="1">
    <source>
        <dbReference type="ARBA" id="ARBA00006484"/>
    </source>
</evidence>
<organism evidence="2 3">
    <name type="scientific">Gynuella sunshinyii YC6258</name>
    <dbReference type="NCBI Taxonomy" id="1445510"/>
    <lineage>
        <taxon>Bacteria</taxon>
        <taxon>Pseudomonadati</taxon>
        <taxon>Pseudomonadota</taxon>
        <taxon>Gammaproteobacteria</taxon>
        <taxon>Oceanospirillales</taxon>
        <taxon>Saccharospirillaceae</taxon>
        <taxon>Gynuella</taxon>
    </lineage>
</organism>
<dbReference type="EMBL" id="CP007142">
    <property type="protein sequence ID" value="AJQ93599.1"/>
    <property type="molecule type" value="Genomic_DNA"/>
</dbReference>
<dbReference type="PANTHER" id="PTHR42879">
    <property type="entry name" value="3-OXOACYL-(ACYL-CARRIER-PROTEIN) REDUCTASE"/>
    <property type="match status" value="1"/>
</dbReference>
<dbReference type="STRING" id="1445510.YC6258_01551"/>